<dbReference type="InterPro" id="IPR001296">
    <property type="entry name" value="Glyco_trans_1"/>
</dbReference>
<name>A0ABY4SE21_AQUTE</name>
<evidence type="ECO:0000313" key="4">
    <source>
        <dbReference type="EMBL" id="URI11573.1"/>
    </source>
</evidence>
<organism evidence="4 5">
    <name type="scientific">Aquincola tertiaricarbonis</name>
    <dbReference type="NCBI Taxonomy" id="391953"/>
    <lineage>
        <taxon>Bacteria</taxon>
        <taxon>Pseudomonadati</taxon>
        <taxon>Pseudomonadota</taxon>
        <taxon>Betaproteobacteria</taxon>
        <taxon>Burkholderiales</taxon>
        <taxon>Sphaerotilaceae</taxon>
        <taxon>Aquincola</taxon>
    </lineage>
</organism>
<dbReference type="Proteomes" id="UP001056201">
    <property type="component" value="Chromosome 2"/>
</dbReference>
<feature type="domain" description="Glycosyl transferase family 1" evidence="2">
    <location>
        <begin position="201"/>
        <end position="355"/>
    </location>
</feature>
<accession>A0ABY4SE21</accession>
<proteinExistence type="predicted"/>
<dbReference type="PANTHER" id="PTHR46401">
    <property type="entry name" value="GLYCOSYLTRANSFERASE WBBK-RELATED"/>
    <property type="match status" value="1"/>
</dbReference>
<evidence type="ECO:0000256" key="1">
    <source>
        <dbReference type="ARBA" id="ARBA00022679"/>
    </source>
</evidence>
<evidence type="ECO:0000259" key="3">
    <source>
        <dbReference type="Pfam" id="PF13439"/>
    </source>
</evidence>
<evidence type="ECO:0000313" key="5">
    <source>
        <dbReference type="Proteomes" id="UP001056201"/>
    </source>
</evidence>
<reference evidence="4" key="1">
    <citation type="submission" date="2022-05" db="EMBL/GenBank/DDBJ databases">
        <title>An RpoN-dependent PEP-CTERM gene is involved in floc formation of an Aquincola tertiaricarbonis strain.</title>
        <authorList>
            <person name="Qiu D."/>
            <person name="Xia M."/>
        </authorList>
    </citation>
    <scope>NUCLEOTIDE SEQUENCE</scope>
    <source>
        <strain evidence="4">RN12</strain>
    </source>
</reference>
<protein>
    <submittedName>
        <fullName evidence="4">Glycosyltransferase family 4 protein</fullName>
    </submittedName>
</protein>
<feature type="domain" description="Glycosyltransferase subfamily 4-like N-terminal" evidence="3">
    <location>
        <begin position="93"/>
        <end position="181"/>
    </location>
</feature>
<dbReference type="PANTHER" id="PTHR46401:SF2">
    <property type="entry name" value="GLYCOSYLTRANSFERASE WBBK-RELATED"/>
    <property type="match status" value="1"/>
</dbReference>
<gene>
    <name evidence="4" type="ORF">MW290_21790</name>
</gene>
<sequence length="381" mass="42164">MRIGIEASNMLATHLTGIEYSLTELVRRFTRVDAEGSYRLYFNFLRGTYARRFDERVRPLLDARLRACINRIPNAAMNWLHRGGWPIEATLGRNDLVYYHCFNLRPQWRGRKVLTVHDLMPITHPALYTPTDVAHFREHVPRMARAVDAVVTVSEHTRQQVIDRLGLPADRVFVAHPGVDERFAPQPPDVVAEVLQRLGIGPRPYLLFVGTAEPRKNLPGLLRAYATLRPAERADLQVVVAGKSAWGSAPLRAQIAALGLQADVRLLGYVAEADIPPLYSGARLAALPSLAEGFGSPLIEAMACGTPMLAANATALPEVYGDAALGVDPQDVDALADGLRRLLYDESLRAGLVARGLQRARRFSWDRTAQATVDVFRRVAG</sequence>
<keyword evidence="1" id="KW-0808">Transferase</keyword>
<dbReference type="InterPro" id="IPR028098">
    <property type="entry name" value="Glyco_trans_4-like_N"/>
</dbReference>
<dbReference type="Pfam" id="PF00534">
    <property type="entry name" value="Glycos_transf_1"/>
    <property type="match status" value="1"/>
</dbReference>
<evidence type="ECO:0000259" key="2">
    <source>
        <dbReference type="Pfam" id="PF00534"/>
    </source>
</evidence>
<dbReference type="RefSeq" id="WP_250199767.1">
    <property type="nucleotide sequence ID" value="NZ_CP097636.1"/>
</dbReference>
<dbReference type="CDD" id="cd03809">
    <property type="entry name" value="GT4_MtfB-like"/>
    <property type="match status" value="1"/>
</dbReference>
<dbReference type="Gene3D" id="3.40.50.2000">
    <property type="entry name" value="Glycogen Phosphorylase B"/>
    <property type="match status" value="2"/>
</dbReference>
<dbReference type="EMBL" id="CP097636">
    <property type="protein sequence ID" value="URI11573.1"/>
    <property type="molecule type" value="Genomic_DNA"/>
</dbReference>
<dbReference type="Pfam" id="PF13439">
    <property type="entry name" value="Glyco_transf_4"/>
    <property type="match status" value="1"/>
</dbReference>
<keyword evidence="5" id="KW-1185">Reference proteome</keyword>
<dbReference type="SUPFAM" id="SSF53756">
    <property type="entry name" value="UDP-Glycosyltransferase/glycogen phosphorylase"/>
    <property type="match status" value="1"/>
</dbReference>